<dbReference type="AlphaFoldDB" id="A0A150SBK4"/>
<gene>
    <name evidence="1" type="ORF">BE18_30190</name>
</gene>
<organism evidence="1 2">
    <name type="scientific">Sorangium cellulosum</name>
    <name type="common">Polyangium cellulosum</name>
    <dbReference type="NCBI Taxonomy" id="56"/>
    <lineage>
        <taxon>Bacteria</taxon>
        <taxon>Pseudomonadati</taxon>
        <taxon>Myxococcota</taxon>
        <taxon>Polyangia</taxon>
        <taxon>Polyangiales</taxon>
        <taxon>Polyangiaceae</taxon>
        <taxon>Sorangium</taxon>
    </lineage>
</organism>
<evidence type="ECO:0000313" key="1">
    <source>
        <dbReference type="EMBL" id="KYF89770.1"/>
    </source>
</evidence>
<comment type="caution">
    <text evidence="1">The sequence shown here is derived from an EMBL/GenBank/DDBJ whole genome shotgun (WGS) entry which is preliminary data.</text>
</comment>
<evidence type="ECO:0008006" key="3">
    <source>
        <dbReference type="Google" id="ProtNLM"/>
    </source>
</evidence>
<sequence length="108" mass="12083">MAWPVGQGSCQTDRSGYPDAMESHISAADAVQTFEDMIERVRSRGDVFVVEREGEPICRIEPIAPVRSTVRDLVRSLQGAPRPDDGYLDAVEEIAQNQPMLPETPWER</sequence>
<dbReference type="EMBL" id="JEMC01002204">
    <property type="protein sequence ID" value="KYF89770.1"/>
    <property type="molecule type" value="Genomic_DNA"/>
</dbReference>
<protein>
    <recommendedName>
        <fullName evidence="3">Antitoxin</fullName>
    </recommendedName>
</protein>
<dbReference type="Proteomes" id="UP000075515">
    <property type="component" value="Unassembled WGS sequence"/>
</dbReference>
<accession>A0A150SBK4</accession>
<evidence type="ECO:0000313" key="2">
    <source>
        <dbReference type="Proteomes" id="UP000075515"/>
    </source>
</evidence>
<proteinExistence type="predicted"/>
<reference evidence="1 2" key="1">
    <citation type="submission" date="2014-02" db="EMBL/GenBank/DDBJ databases">
        <title>The small core and large imbalanced accessory genome model reveals a collaborative survival strategy of Sorangium cellulosum strains in nature.</title>
        <authorList>
            <person name="Han K."/>
            <person name="Peng R."/>
            <person name="Blom J."/>
            <person name="Li Y.-Z."/>
        </authorList>
    </citation>
    <scope>NUCLEOTIDE SEQUENCE [LARGE SCALE GENOMIC DNA]</scope>
    <source>
        <strain evidence="1 2">So0149</strain>
    </source>
</reference>
<name>A0A150SBK4_SORCE</name>